<dbReference type="HOGENOM" id="CLU_104608_0_0_6"/>
<accession>Q1YWV3</accession>
<evidence type="ECO:0000313" key="1">
    <source>
        <dbReference type="EMBL" id="EAS40749.1"/>
    </source>
</evidence>
<comment type="caution">
    <text evidence="1">The sequence shown here is derived from an EMBL/GenBank/DDBJ whole genome shotgun (WGS) entry which is preliminary data.</text>
</comment>
<name>Q1YWV3_9GAMM</name>
<gene>
    <name evidence="1" type="ORF">P3TCK_08683</name>
</gene>
<dbReference type="Proteomes" id="UP000003789">
    <property type="component" value="Unassembled WGS sequence"/>
</dbReference>
<dbReference type="AlphaFoldDB" id="Q1YWV3"/>
<proteinExistence type="predicted"/>
<dbReference type="EMBL" id="AAPH01000048">
    <property type="protein sequence ID" value="EAS40749.1"/>
    <property type="molecule type" value="Genomic_DNA"/>
</dbReference>
<organism evidence="1 2">
    <name type="scientific">Photobacterium profundum 3TCK</name>
    <dbReference type="NCBI Taxonomy" id="314280"/>
    <lineage>
        <taxon>Bacteria</taxon>
        <taxon>Pseudomonadati</taxon>
        <taxon>Pseudomonadota</taxon>
        <taxon>Gammaproteobacteria</taxon>
        <taxon>Vibrionales</taxon>
        <taxon>Vibrionaceae</taxon>
        <taxon>Photobacterium</taxon>
    </lineage>
</organism>
<dbReference type="RefSeq" id="WP_006229762.1">
    <property type="nucleotide sequence ID" value="NZ_CH724134.1"/>
</dbReference>
<evidence type="ECO:0000313" key="2">
    <source>
        <dbReference type="Proteomes" id="UP000003789"/>
    </source>
</evidence>
<dbReference type="OrthoDB" id="6902230at2"/>
<protein>
    <submittedName>
        <fullName evidence="1">Uncharacterized protein</fullName>
    </submittedName>
</protein>
<reference evidence="1 2" key="1">
    <citation type="submission" date="2006-03" db="EMBL/GenBank/DDBJ databases">
        <authorList>
            <person name="Bartlett D.H."/>
            <person name="Valle G."/>
            <person name="Lauro F.M."/>
            <person name="Vezzi A."/>
            <person name="Simonato F."/>
            <person name="Eloe E."/>
            <person name="Vitulo N."/>
            <person name="Stratton T.K."/>
            <person name="D'angelo M."/>
            <person name="Ferriera S."/>
            <person name="Johnson J."/>
            <person name="Kravitz S."/>
            <person name="Beeson K."/>
            <person name="Sutton G."/>
            <person name="Rogers Y."/>
            <person name="Friedman R."/>
            <person name="Frazier M."/>
            <person name="Venter J.C."/>
        </authorList>
    </citation>
    <scope>NUCLEOTIDE SEQUENCE [LARGE SCALE GENOMIC DNA]</scope>
    <source>
        <strain evidence="1 2">3TCK</strain>
    </source>
</reference>
<sequence length="231" mass="26147">MSLDVEDIDPSCERSGDKMHRVVRASLGLLPVGSGTAVEIFNSLITPPIEARRTKWMIEVTEAILHLENEESINSIFESEEFISTLTTASNEALKTHEKEKLNALKAAIVNSALGQAPEFSKRFMFLRYISEFTVWHIKILVLFNDPKKWADKNNKALPKQTTGSRSKLIELMFPELTSDNDFYELLWNDLYVRSLVDVASPIRTMTGDVLLEPCTTESGRNFVKFITESS</sequence>